<evidence type="ECO:0000313" key="2">
    <source>
        <dbReference type="Proteomes" id="UP001219957"/>
    </source>
</evidence>
<evidence type="ECO:0000313" key="1">
    <source>
        <dbReference type="EMBL" id="WED56792.1"/>
    </source>
</evidence>
<dbReference type="Proteomes" id="UP001219957">
    <property type="component" value="Plasmid pEprTSS-3"/>
</dbReference>
<gene>
    <name evidence="1" type="ORF">OE059_15025</name>
</gene>
<proteinExistence type="predicted"/>
<name>A0ABY8B798_9BACL</name>
<dbReference type="RefSeq" id="WP_214803937.1">
    <property type="nucleotide sequence ID" value="NZ_CP109618.1"/>
</dbReference>
<protein>
    <submittedName>
        <fullName evidence="1">Uncharacterized protein</fullName>
    </submittedName>
</protein>
<keyword evidence="2" id="KW-1185">Reference proteome</keyword>
<keyword evidence="1" id="KW-0614">Plasmid</keyword>
<organism evidence="1 2">
    <name type="scientific">Exiguobacterium profundum</name>
    <dbReference type="NCBI Taxonomy" id="307643"/>
    <lineage>
        <taxon>Bacteria</taxon>
        <taxon>Bacillati</taxon>
        <taxon>Bacillota</taxon>
        <taxon>Bacilli</taxon>
        <taxon>Bacillales</taxon>
        <taxon>Bacillales Family XII. Incertae Sedis</taxon>
        <taxon>Exiguobacterium</taxon>
    </lineage>
</organism>
<geneLocation type="plasmid" evidence="1 2">
    <name>pEprTSS-3</name>
</geneLocation>
<sequence length="54" mass="6467">MRDPSVRQRESRLGELMTEMEGVFKIPMLKNTTWEKENPQVIELYRKVSDSRNL</sequence>
<reference evidence="1 2" key="1">
    <citation type="submission" date="2022-10" db="EMBL/GenBank/DDBJ databases">
        <title>Complete genome sequence of Exiguobacterium profundum TSS-3 isolated from an extremely saline-alkaline spring located in Ixtapa, Chiapas-Mexico.</title>
        <authorList>
            <person name="Rincon-Rosales R."/>
            <person name="Rogel M.A."/>
            <person name="Rincon-Molina C.I."/>
            <person name="Guerrero G."/>
            <person name="Manzano-Gomez L.A."/>
            <person name="Lopez-Lopez A."/>
            <person name="Rincon Molina F.A."/>
            <person name="Martinez-Romero E."/>
        </authorList>
    </citation>
    <scope>NUCLEOTIDE SEQUENCE [LARGE SCALE GENOMIC DNA]</scope>
    <source>
        <strain evidence="1 2">TSS-3</strain>
        <plasmid evidence="1 2">pEprTSS-3</plasmid>
    </source>
</reference>
<accession>A0ABY8B798</accession>
<dbReference type="EMBL" id="CP109618">
    <property type="protein sequence ID" value="WED56792.1"/>
    <property type="molecule type" value="Genomic_DNA"/>
</dbReference>